<dbReference type="EMBL" id="JARKIE010000181">
    <property type="protein sequence ID" value="KAJ7670399.1"/>
    <property type="molecule type" value="Genomic_DNA"/>
</dbReference>
<accession>A0AAD7CZ41</accession>
<keyword evidence="3" id="KW-1185">Reference proteome</keyword>
<sequence length="377" mass="41941">MQGILKLSIDNPPTPKASLPTTQRVRRVAFHGIAAAPTSKPTSNLQRAILKGEWSMCKRPPQVEPRNASSARKTRLVELFLSRLDRKSSHKPVPGGARVSSGWGYFARNIVYTKPRPRIFAKPRKMPTAPAASKRQQLKRKPNFPRVYSAGNTSSARLVISHEHRRRYRSQRVLKANERLKLRQRRAEYGERATLPRKSSSYASSVSFTTCFAFPFPSCLVIRTTGAGAKLGGPASRNDDAKRRATRVRCTIPCECQAALRCGFTRKGGRGFGNLRHAERTASALSKRDGIVWRAEVRSKALGMRFTVFGAVFFSAEGCWSCRGFPTCSDRSEFEIQHDLVECGTSLRLSLELGEGQGRFTRRSCGAGRLWRASGGL</sequence>
<dbReference type="Proteomes" id="UP001221757">
    <property type="component" value="Unassembled WGS sequence"/>
</dbReference>
<name>A0AAD7CZ41_MYCRO</name>
<protein>
    <submittedName>
        <fullName evidence="2">Uncharacterized protein</fullName>
    </submittedName>
</protein>
<evidence type="ECO:0000256" key="1">
    <source>
        <dbReference type="SAM" id="MobiDB-lite"/>
    </source>
</evidence>
<comment type="caution">
    <text evidence="2">The sequence shown here is derived from an EMBL/GenBank/DDBJ whole genome shotgun (WGS) entry which is preliminary data.</text>
</comment>
<reference evidence="2" key="1">
    <citation type="submission" date="2023-03" db="EMBL/GenBank/DDBJ databases">
        <title>Massive genome expansion in bonnet fungi (Mycena s.s.) driven by repeated elements and novel gene families across ecological guilds.</title>
        <authorList>
            <consortium name="Lawrence Berkeley National Laboratory"/>
            <person name="Harder C.B."/>
            <person name="Miyauchi S."/>
            <person name="Viragh M."/>
            <person name="Kuo A."/>
            <person name="Thoen E."/>
            <person name="Andreopoulos B."/>
            <person name="Lu D."/>
            <person name="Skrede I."/>
            <person name="Drula E."/>
            <person name="Henrissat B."/>
            <person name="Morin E."/>
            <person name="Kohler A."/>
            <person name="Barry K."/>
            <person name="LaButti K."/>
            <person name="Morin E."/>
            <person name="Salamov A."/>
            <person name="Lipzen A."/>
            <person name="Mereny Z."/>
            <person name="Hegedus B."/>
            <person name="Baldrian P."/>
            <person name="Stursova M."/>
            <person name="Weitz H."/>
            <person name="Taylor A."/>
            <person name="Grigoriev I.V."/>
            <person name="Nagy L.G."/>
            <person name="Martin F."/>
            <person name="Kauserud H."/>
        </authorList>
    </citation>
    <scope>NUCLEOTIDE SEQUENCE</scope>
    <source>
        <strain evidence="2">CBHHK067</strain>
    </source>
</reference>
<gene>
    <name evidence="2" type="ORF">B0H17DRAFT_1246155</name>
</gene>
<organism evidence="2 3">
    <name type="scientific">Mycena rosella</name>
    <name type="common">Pink bonnet</name>
    <name type="synonym">Agaricus rosellus</name>
    <dbReference type="NCBI Taxonomy" id="1033263"/>
    <lineage>
        <taxon>Eukaryota</taxon>
        <taxon>Fungi</taxon>
        <taxon>Dikarya</taxon>
        <taxon>Basidiomycota</taxon>
        <taxon>Agaricomycotina</taxon>
        <taxon>Agaricomycetes</taxon>
        <taxon>Agaricomycetidae</taxon>
        <taxon>Agaricales</taxon>
        <taxon>Marasmiineae</taxon>
        <taxon>Mycenaceae</taxon>
        <taxon>Mycena</taxon>
    </lineage>
</organism>
<evidence type="ECO:0000313" key="2">
    <source>
        <dbReference type="EMBL" id="KAJ7670399.1"/>
    </source>
</evidence>
<proteinExistence type="predicted"/>
<evidence type="ECO:0000313" key="3">
    <source>
        <dbReference type="Proteomes" id="UP001221757"/>
    </source>
</evidence>
<dbReference type="AlphaFoldDB" id="A0AAD7CZ41"/>
<feature type="region of interest" description="Disordered" evidence="1">
    <location>
        <begin position="124"/>
        <end position="147"/>
    </location>
</feature>